<sequence>MENRTRKKVLEVGCMGVKRKKTDIFCNFLDSTGPSNCLEINSAAPRGMNSHRLTLHRAGCLPQLKPAWFPRQPQSHIFPINKTGKERHYTEGAGLRWSWRRRRGRELRRRRRTATRLNQTEQTRLLQKKKNTDPANIKIVFVSLQRQTPFSTSHKVGYFPTIVLSHSICFQNIPDISVIQAI</sequence>
<evidence type="ECO:0000313" key="2">
    <source>
        <dbReference type="Proteomes" id="UP000646548"/>
    </source>
</evidence>
<dbReference type="EMBL" id="WKFB01000204">
    <property type="protein sequence ID" value="KAF6731888.1"/>
    <property type="molecule type" value="Genomic_DNA"/>
</dbReference>
<dbReference type="Proteomes" id="UP000646548">
    <property type="component" value="Unassembled WGS sequence"/>
</dbReference>
<comment type="caution">
    <text evidence="1">The sequence shown here is derived from an EMBL/GenBank/DDBJ whole genome shotgun (WGS) entry which is preliminary data.</text>
</comment>
<name>A0A834CSM2_ORYME</name>
<dbReference type="AlphaFoldDB" id="A0A834CSM2"/>
<organism evidence="1 2">
    <name type="scientific">Oryzias melastigma</name>
    <name type="common">Marine medaka</name>
    <dbReference type="NCBI Taxonomy" id="30732"/>
    <lineage>
        <taxon>Eukaryota</taxon>
        <taxon>Metazoa</taxon>
        <taxon>Chordata</taxon>
        <taxon>Craniata</taxon>
        <taxon>Vertebrata</taxon>
        <taxon>Euteleostomi</taxon>
        <taxon>Actinopterygii</taxon>
        <taxon>Neopterygii</taxon>
        <taxon>Teleostei</taxon>
        <taxon>Neoteleostei</taxon>
        <taxon>Acanthomorphata</taxon>
        <taxon>Ovalentaria</taxon>
        <taxon>Atherinomorphae</taxon>
        <taxon>Beloniformes</taxon>
        <taxon>Adrianichthyidae</taxon>
        <taxon>Oryziinae</taxon>
        <taxon>Oryzias</taxon>
    </lineage>
</organism>
<reference evidence="1" key="1">
    <citation type="journal article" name="BMC Genomics">
        <title>Long-read sequencing and de novo genome assembly of marine medaka (Oryzias melastigma).</title>
        <authorList>
            <person name="Liang P."/>
            <person name="Saqib H.S.A."/>
            <person name="Ni X."/>
            <person name="Shen Y."/>
        </authorList>
    </citation>
    <scope>NUCLEOTIDE SEQUENCE</scope>
    <source>
        <strain evidence="1">Bigg-433</strain>
    </source>
</reference>
<protein>
    <submittedName>
        <fullName evidence="1">Uncharacterized protein</fullName>
    </submittedName>
</protein>
<proteinExistence type="predicted"/>
<evidence type="ECO:0000313" key="1">
    <source>
        <dbReference type="EMBL" id="KAF6731888.1"/>
    </source>
</evidence>
<accession>A0A834CSM2</accession>
<gene>
    <name evidence="1" type="ORF">FQA47_020459</name>
</gene>